<comment type="caution">
    <text evidence="7">The sequence shown here is derived from an EMBL/GenBank/DDBJ whole genome shotgun (WGS) entry which is preliminary data.</text>
</comment>
<dbReference type="GO" id="GO:0006086">
    <property type="term" value="P:pyruvate decarboxylation to acetyl-CoA"/>
    <property type="evidence" value="ECO:0007669"/>
    <property type="project" value="TreeGrafter"/>
</dbReference>
<evidence type="ECO:0000313" key="7">
    <source>
        <dbReference type="EMBL" id="ORW71713.1"/>
    </source>
</evidence>
<dbReference type="InterPro" id="IPR050642">
    <property type="entry name" value="PDH_E1_Alpha_Subunit"/>
</dbReference>
<evidence type="ECO:0000256" key="5">
    <source>
        <dbReference type="SAM" id="MobiDB-lite"/>
    </source>
</evidence>
<dbReference type="InterPro" id="IPR029061">
    <property type="entry name" value="THDP-binding"/>
</dbReference>
<evidence type="ECO:0000256" key="1">
    <source>
        <dbReference type="ARBA" id="ARBA00001946"/>
    </source>
</evidence>
<dbReference type="AlphaFoldDB" id="A0AAJ3TV62"/>
<dbReference type="EMBL" id="LQPR01000028">
    <property type="protein sequence ID" value="ORW71713.1"/>
    <property type="molecule type" value="Genomic_DNA"/>
</dbReference>
<dbReference type="Pfam" id="PF00676">
    <property type="entry name" value="E1_dh"/>
    <property type="match status" value="1"/>
</dbReference>
<dbReference type="SUPFAM" id="SSF52518">
    <property type="entry name" value="Thiamin diphosphate-binding fold (THDP-binding)"/>
    <property type="match status" value="1"/>
</dbReference>
<dbReference type="PANTHER" id="PTHR11516:SF60">
    <property type="entry name" value="PYRUVATE DEHYDROGENASE E1 COMPONENT SUBUNIT ALPHA"/>
    <property type="match status" value="1"/>
</dbReference>
<feature type="region of interest" description="Disordered" evidence="5">
    <location>
        <begin position="285"/>
        <end position="304"/>
    </location>
</feature>
<sequence length="304" mass="32187">MTQTPELSVIVRDQLELYRRMWVMRLLDMAIEEARIDGLLTGPVQPAFGQEAVAVGTTAALRPGDIIATDIAHCRHAQRVALGLPLAPTIAELIGTSPTRARRPAAKGFVADWKQSISPAGVLGQSTLFALGDAHSQSRDGKGRVTVCVIGNREAGSVEFTAAADIAVSWRLPVVFVVENTRDASGVRRVEHVRACDGMPVLSADGKEVAAVRDSVQYAVERASAGDGPTLVDAVTYRTNHPCAVDPLVAARRQLTASGVAGGHLYEVERRARRLVAEAESLAKGMSAGGTGPVLEQNPWTAAS</sequence>
<organism evidence="7 8">
    <name type="scientific">Mycobacterium saskatchewanense</name>
    <dbReference type="NCBI Taxonomy" id="220927"/>
    <lineage>
        <taxon>Bacteria</taxon>
        <taxon>Bacillati</taxon>
        <taxon>Actinomycetota</taxon>
        <taxon>Actinomycetes</taxon>
        <taxon>Mycobacteriales</taxon>
        <taxon>Mycobacteriaceae</taxon>
        <taxon>Mycobacterium</taxon>
        <taxon>Mycobacterium simiae complex</taxon>
    </lineage>
</organism>
<gene>
    <name evidence="7" type="ORF">AWC23_13185</name>
</gene>
<dbReference type="PANTHER" id="PTHR11516">
    <property type="entry name" value="PYRUVATE DEHYDROGENASE E1 COMPONENT, ALPHA SUBUNIT BACTERIAL AND ORGANELLAR"/>
    <property type="match status" value="1"/>
</dbReference>
<dbReference type="Gene3D" id="3.40.50.970">
    <property type="match status" value="1"/>
</dbReference>
<keyword evidence="8" id="KW-1185">Reference proteome</keyword>
<name>A0AAJ3TV62_9MYCO</name>
<evidence type="ECO:0000256" key="2">
    <source>
        <dbReference type="ARBA" id="ARBA00001964"/>
    </source>
</evidence>
<comment type="cofactor">
    <cofactor evidence="1">
        <name>Mg(2+)</name>
        <dbReference type="ChEBI" id="CHEBI:18420"/>
    </cofactor>
</comment>
<dbReference type="GO" id="GO:0000287">
    <property type="term" value="F:magnesium ion binding"/>
    <property type="evidence" value="ECO:0007669"/>
    <property type="project" value="UniProtKB-ARBA"/>
</dbReference>
<evidence type="ECO:0000256" key="3">
    <source>
        <dbReference type="ARBA" id="ARBA00023002"/>
    </source>
</evidence>
<protein>
    <submittedName>
        <fullName evidence="7">Dehydrogenase</fullName>
    </submittedName>
</protein>
<dbReference type="Proteomes" id="UP000193387">
    <property type="component" value="Unassembled WGS sequence"/>
</dbReference>
<dbReference type="InterPro" id="IPR001017">
    <property type="entry name" value="DH_E1"/>
</dbReference>
<dbReference type="RefSeq" id="WP_180150528.1">
    <property type="nucleotide sequence ID" value="NZ_AP022573.1"/>
</dbReference>
<keyword evidence="3" id="KW-0560">Oxidoreductase</keyword>
<feature type="domain" description="Dehydrogenase E1 component" evidence="6">
    <location>
        <begin position="41"/>
        <end position="252"/>
    </location>
</feature>
<keyword evidence="4" id="KW-0786">Thiamine pyrophosphate</keyword>
<accession>A0AAJ3TV62</accession>
<proteinExistence type="predicted"/>
<comment type="cofactor">
    <cofactor evidence="2">
        <name>thiamine diphosphate</name>
        <dbReference type="ChEBI" id="CHEBI:58937"/>
    </cofactor>
</comment>
<reference evidence="7 8" key="1">
    <citation type="submission" date="2016-01" db="EMBL/GenBank/DDBJ databases">
        <title>The new phylogeny of the genus Mycobacterium.</title>
        <authorList>
            <person name="Tarcisio F."/>
            <person name="Conor M."/>
            <person name="Antonella G."/>
            <person name="Elisabetta G."/>
            <person name="Giulia F.S."/>
            <person name="Sara T."/>
            <person name="Anna F."/>
            <person name="Clotilde B."/>
            <person name="Roberto B."/>
            <person name="Veronica D.S."/>
            <person name="Fabio R."/>
            <person name="Monica P."/>
            <person name="Olivier J."/>
            <person name="Enrico T."/>
            <person name="Nicola S."/>
        </authorList>
    </citation>
    <scope>NUCLEOTIDE SEQUENCE [LARGE SCALE GENOMIC DNA]</scope>
    <source>
        <strain evidence="7 8">DSM 44616</strain>
    </source>
</reference>
<evidence type="ECO:0000259" key="6">
    <source>
        <dbReference type="Pfam" id="PF00676"/>
    </source>
</evidence>
<dbReference type="GO" id="GO:0004739">
    <property type="term" value="F:pyruvate dehydrogenase (acetyl-transferring) activity"/>
    <property type="evidence" value="ECO:0007669"/>
    <property type="project" value="TreeGrafter"/>
</dbReference>
<evidence type="ECO:0000256" key="4">
    <source>
        <dbReference type="ARBA" id="ARBA00023052"/>
    </source>
</evidence>
<evidence type="ECO:0000313" key="8">
    <source>
        <dbReference type="Proteomes" id="UP000193387"/>
    </source>
</evidence>